<evidence type="ECO:0000313" key="5">
    <source>
        <dbReference type="Proteomes" id="UP001243717"/>
    </source>
</evidence>
<dbReference type="InterPro" id="IPR001789">
    <property type="entry name" value="Sig_transdc_resp-reg_receiver"/>
</dbReference>
<name>A0ABU1AQ49_9BACT</name>
<sequence>MNETYNIVLIIEDNEALANMLRRRLIKRGYHVKLAVTGEEGLRSAIESVPSILLLDMNLPGKSGWSIAKELKSTEQTQKIPIIAITAHAMKGDRERALQVGCDHYLIKPIDFDQLICLLEEYLNN</sequence>
<organism evidence="4 5">
    <name type="scientific">Thalassobacterium sedimentorum</name>
    <dbReference type="NCBI Taxonomy" id="3041258"/>
    <lineage>
        <taxon>Bacteria</taxon>
        <taxon>Pseudomonadati</taxon>
        <taxon>Verrucomicrobiota</taxon>
        <taxon>Opitutia</taxon>
        <taxon>Puniceicoccales</taxon>
        <taxon>Coraliomargaritaceae</taxon>
        <taxon>Thalassobacterium</taxon>
    </lineage>
</organism>
<evidence type="ECO:0000259" key="3">
    <source>
        <dbReference type="PROSITE" id="PS50110"/>
    </source>
</evidence>
<dbReference type="SMART" id="SM00448">
    <property type="entry name" value="REC"/>
    <property type="match status" value="1"/>
</dbReference>
<dbReference type="InterPro" id="IPR050595">
    <property type="entry name" value="Bact_response_regulator"/>
</dbReference>
<evidence type="ECO:0000313" key="4">
    <source>
        <dbReference type="EMBL" id="MDQ8195985.1"/>
    </source>
</evidence>
<dbReference type="PANTHER" id="PTHR44591:SF23">
    <property type="entry name" value="CHEY SUBFAMILY"/>
    <property type="match status" value="1"/>
</dbReference>
<evidence type="ECO:0000256" key="2">
    <source>
        <dbReference type="PROSITE-ProRule" id="PRU00169"/>
    </source>
</evidence>
<keyword evidence="1 2" id="KW-0597">Phosphoprotein</keyword>
<proteinExistence type="predicted"/>
<dbReference type="PANTHER" id="PTHR44591">
    <property type="entry name" value="STRESS RESPONSE REGULATOR PROTEIN 1"/>
    <property type="match status" value="1"/>
</dbReference>
<keyword evidence="5" id="KW-1185">Reference proteome</keyword>
<dbReference type="InterPro" id="IPR011006">
    <property type="entry name" value="CheY-like_superfamily"/>
</dbReference>
<feature type="modified residue" description="4-aspartylphosphate" evidence="2">
    <location>
        <position position="56"/>
    </location>
</feature>
<evidence type="ECO:0000256" key="1">
    <source>
        <dbReference type="ARBA" id="ARBA00022553"/>
    </source>
</evidence>
<gene>
    <name evidence="4" type="ORF">QEH59_16235</name>
</gene>
<dbReference type="Pfam" id="PF00072">
    <property type="entry name" value="Response_reg"/>
    <property type="match status" value="1"/>
</dbReference>
<protein>
    <submittedName>
        <fullName evidence="4">Response regulator</fullName>
    </submittedName>
</protein>
<dbReference type="RefSeq" id="WP_308986430.1">
    <property type="nucleotide sequence ID" value="NZ_JARXIC010000040.1"/>
</dbReference>
<comment type="caution">
    <text evidence="4">The sequence shown here is derived from an EMBL/GenBank/DDBJ whole genome shotgun (WGS) entry which is preliminary data.</text>
</comment>
<dbReference type="Gene3D" id="3.40.50.2300">
    <property type="match status" value="1"/>
</dbReference>
<dbReference type="EMBL" id="JARXIC010000040">
    <property type="protein sequence ID" value="MDQ8195985.1"/>
    <property type="molecule type" value="Genomic_DNA"/>
</dbReference>
<dbReference type="PROSITE" id="PS50110">
    <property type="entry name" value="RESPONSE_REGULATORY"/>
    <property type="match status" value="1"/>
</dbReference>
<feature type="domain" description="Response regulatory" evidence="3">
    <location>
        <begin position="7"/>
        <end position="123"/>
    </location>
</feature>
<dbReference type="SUPFAM" id="SSF52172">
    <property type="entry name" value="CheY-like"/>
    <property type="match status" value="1"/>
</dbReference>
<accession>A0ABU1AQ49</accession>
<dbReference type="Proteomes" id="UP001243717">
    <property type="component" value="Unassembled WGS sequence"/>
</dbReference>
<reference evidence="4 5" key="1">
    <citation type="submission" date="2023-04" db="EMBL/GenBank/DDBJ databases">
        <title>A novel bacteria isolated from coastal sediment.</title>
        <authorList>
            <person name="Liu X.-J."/>
            <person name="Du Z.-J."/>
        </authorList>
    </citation>
    <scope>NUCLEOTIDE SEQUENCE [LARGE SCALE GENOMIC DNA]</scope>
    <source>
        <strain evidence="4 5">SDUM461004</strain>
    </source>
</reference>